<dbReference type="InterPro" id="IPR046562">
    <property type="entry name" value="DUF6717"/>
</dbReference>
<evidence type="ECO:0000313" key="1">
    <source>
        <dbReference type="EMBL" id="SVA90152.1"/>
    </source>
</evidence>
<accession>A0A381ZMR8</accession>
<dbReference type="Pfam" id="PF20475">
    <property type="entry name" value="DUF6717"/>
    <property type="match status" value="1"/>
</dbReference>
<dbReference type="EMBL" id="UINC01021805">
    <property type="protein sequence ID" value="SVA90152.1"/>
    <property type="molecule type" value="Genomic_DNA"/>
</dbReference>
<name>A0A381ZMR8_9ZZZZ</name>
<dbReference type="AlphaFoldDB" id="A0A381ZMR8"/>
<protein>
    <submittedName>
        <fullName evidence="1">Uncharacterized protein</fullName>
    </submittedName>
</protein>
<gene>
    <name evidence="1" type="ORF">METZ01_LOCUS143006</name>
</gene>
<sequence>MSMTIYAVKLYKLNNIQWVFDDPERNIIAEAFVAGADTLVDKVLEENNLDPEGDLILLFSTKFFPPNDDTYEITISHKPEPGGGTSYNYNDHDLWLCDTLLDYYKKPPKQIYFQIKGEQN</sequence>
<proteinExistence type="predicted"/>
<reference evidence="1" key="1">
    <citation type="submission" date="2018-05" db="EMBL/GenBank/DDBJ databases">
        <authorList>
            <person name="Lanie J.A."/>
            <person name="Ng W.-L."/>
            <person name="Kazmierczak K.M."/>
            <person name="Andrzejewski T.M."/>
            <person name="Davidsen T.M."/>
            <person name="Wayne K.J."/>
            <person name="Tettelin H."/>
            <person name="Glass J.I."/>
            <person name="Rusch D."/>
            <person name="Podicherti R."/>
            <person name="Tsui H.-C.T."/>
            <person name="Winkler M.E."/>
        </authorList>
    </citation>
    <scope>NUCLEOTIDE SEQUENCE</scope>
</reference>
<organism evidence="1">
    <name type="scientific">marine metagenome</name>
    <dbReference type="NCBI Taxonomy" id="408172"/>
    <lineage>
        <taxon>unclassified sequences</taxon>
        <taxon>metagenomes</taxon>
        <taxon>ecological metagenomes</taxon>
    </lineage>
</organism>